<keyword evidence="2" id="KW-0479">Metal-binding</keyword>
<dbReference type="EMBL" id="CP031222">
    <property type="protein sequence ID" value="AXI04303.1"/>
    <property type="molecule type" value="Genomic_DNA"/>
</dbReference>
<dbReference type="SMART" id="SM00849">
    <property type="entry name" value="Lactamase_B"/>
    <property type="match status" value="1"/>
</dbReference>
<evidence type="ECO:0000256" key="2">
    <source>
        <dbReference type="ARBA" id="ARBA00022723"/>
    </source>
</evidence>
<evidence type="ECO:0000313" key="6">
    <source>
        <dbReference type="EMBL" id="AXI04303.1"/>
    </source>
</evidence>
<evidence type="ECO:0000256" key="3">
    <source>
        <dbReference type="ARBA" id="ARBA00022801"/>
    </source>
</evidence>
<keyword evidence="7" id="KW-1185">Reference proteome</keyword>
<dbReference type="PANTHER" id="PTHR42978">
    <property type="entry name" value="QUORUM-QUENCHING LACTONASE YTNP-RELATED-RELATED"/>
    <property type="match status" value="1"/>
</dbReference>
<reference evidence="6 7" key="1">
    <citation type="submission" date="2018-07" db="EMBL/GenBank/DDBJ databases">
        <title>Genome sequencing of Moraxellaceae gen. HYN0046.</title>
        <authorList>
            <person name="Kim M."/>
            <person name="Yi H."/>
        </authorList>
    </citation>
    <scope>NUCLEOTIDE SEQUENCE [LARGE SCALE GENOMIC DNA]</scope>
    <source>
        <strain evidence="6 7">HYN0046</strain>
    </source>
</reference>
<dbReference type="SUPFAM" id="SSF56281">
    <property type="entry name" value="Metallo-hydrolase/oxidoreductase"/>
    <property type="match status" value="1"/>
</dbReference>
<dbReference type="CDD" id="cd07742">
    <property type="entry name" value="metallo-hydrolase-like_MBL-fold"/>
    <property type="match status" value="1"/>
</dbReference>
<dbReference type="OrthoDB" id="5443440at2"/>
<evidence type="ECO:0000259" key="5">
    <source>
        <dbReference type="SMART" id="SM00849"/>
    </source>
</evidence>
<dbReference type="Proteomes" id="UP000253940">
    <property type="component" value="Chromosome"/>
</dbReference>
<dbReference type="GO" id="GO:0046872">
    <property type="term" value="F:metal ion binding"/>
    <property type="evidence" value="ECO:0007669"/>
    <property type="project" value="UniProtKB-KW"/>
</dbReference>
<dbReference type="InterPro" id="IPR001279">
    <property type="entry name" value="Metallo-B-lactamas"/>
</dbReference>
<organism evidence="6 7">
    <name type="scientific">Aquirhabdus parva</name>
    <dbReference type="NCBI Taxonomy" id="2283318"/>
    <lineage>
        <taxon>Bacteria</taxon>
        <taxon>Pseudomonadati</taxon>
        <taxon>Pseudomonadota</taxon>
        <taxon>Gammaproteobacteria</taxon>
        <taxon>Moraxellales</taxon>
        <taxon>Moraxellaceae</taxon>
        <taxon>Aquirhabdus</taxon>
    </lineage>
</organism>
<evidence type="ECO:0000256" key="1">
    <source>
        <dbReference type="ARBA" id="ARBA00007749"/>
    </source>
</evidence>
<dbReference type="Gene3D" id="3.60.15.10">
    <property type="entry name" value="Ribonuclease Z/Hydroxyacylglutathione hydrolase-like"/>
    <property type="match status" value="1"/>
</dbReference>
<comment type="similarity">
    <text evidence="1">Belongs to the metallo-beta-lactamase superfamily.</text>
</comment>
<dbReference type="InterPro" id="IPR051013">
    <property type="entry name" value="MBL_superfamily_lactonases"/>
</dbReference>
<feature type="domain" description="Metallo-beta-lactamase" evidence="5">
    <location>
        <begin position="34"/>
        <end position="265"/>
    </location>
</feature>
<sequence>MSLKIHHLNCGTMCPVCAKLVNGEGGWLSPAKLICHVLLIETPRDGLVLVDTGFGQLDVQTPQRLGRPFLAVSRPQLALSETAAFQVTALGFKVEDVRHIIVTHLDLDHAGGLPDFPLAKVHVFQPEFDAAMHPDLRSKARYLPSQWAHSPRWVKYDSGVGQSWFGLNHVQSIQGLEDQIFLVPLIGHTRGHCGIAVKGEDGWLLHCGDAYFSHKELTKPSEMPLGLRFFEELLQTDRRARVENLKQLQRLQRSHGHEIQLFCAHDPVEFQQY</sequence>
<name>A0A345PAJ4_9GAMM</name>
<proteinExistence type="inferred from homology"/>
<dbReference type="AlphaFoldDB" id="A0A345PAJ4"/>
<evidence type="ECO:0000256" key="4">
    <source>
        <dbReference type="ARBA" id="ARBA00022833"/>
    </source>
</evidence>
<keyword evidence="4" id="KW-0862">Zinc</keyword>
<evidence type="ECO:0000313" key="7">
    <source>
        <dbReference type="Proteomes" id="UP000253940"/>
    </source>
</evidence>
<dbReference type="Pfam" id="PF00753">
    <property type="entry name" value="Lactamase_B"/>
    <property type="match status" value="1"/>
</dbReference>
<protein>
    <submittedName>
        <fullName evidence="6">MBL fold metallo-hydrolase</fullName>
    </submittedName>
</protein>
<dbReference type="InterPro" id="IPR036866">
    <property type="entry name" value="RibonucZ/Hydroxyglut_hydro"/>
</dbReference>
<gene>
    <name evidence="6" type="ORF">HYN46_16550</name>
</gene>
<accession>A0A345PAJ4</accession>
<keyword evidence="3 6" id="KW-0378">Hydrolase</keyword>
<dbReference type="RefSeq" id="WP_114900411.1">
    <property type="nucleotide sequence ID" value="NZ_CP031222.1"/>
</dbReference>
<dbReference type="PANTHER" id="PTHR42978:SF3">
    <property type="entry name" value="BLR3078 PROTEIN"/>
    <property type="match status" value="1"/>
</dbReference>
<dbReference type="GO" id="GO:0016787">
    <property type="term" value="F:hydrolase activity"/>
    <property type="evidence" value="ECO:0007669"/>
    <property type="project" value="UniProtKB-KW"/>
</dbReference>
<dbReference type="KEGG" id="mbah:HYN46_16550"/>